<evidence type="ECO:0000313" key="6">
    <source>
        <dbReference type="Proteomes" id="UP001597135"/>
    </source>
</evidence>
<feature type="compositionally biased region" description="Low complexity" evidence="2">
    <location>
        <begin position="332"/>
        <end position="360"/>
    </location>
</feature>
<sequence length="706" mass="73164">MTSRILKSTTALVLAASLVVPQPLLAQGNGNGKDGQGNGKGANAEMQLDKLFAKLELDAADLSKDEVIEELRAMRETAKNDGRAKRIDRAIALLESDEGDAALAAAKSADAASDAVADALPQGEMEVATAEEAAEPMQEGDAEVTEASQAEPEAQAEANAAPEADANANAQGNANANAQGNADANAQGNAEVAANADANANAEASAEAAPEAESAPESEMVSVDEAENDPNMVEAEPEQATGNERSAERANENSQVADDAAALEEALSAEGAAGGAAVDGAAAGSGAAAGAAGGAAVGAATGEAQADNEQVIEETASAGSEATPEPEPMNSEEQAAVEAEADAAAAASAAATADPETADAQVVTETVTEENSRSSSEEFDTSIKDAQKNRKSKANRETADNNDDGGDGGDIGRALTGAALAGLGAIALNQILRGDEQVVADTGDRVVVERDGQYRVLRNDDALLAQPGSNVTTYRFDDGSTRTVVVREDGTEIVTIRAADGRVLRRTRTIPGGETVVLFDDTQAAQEVVVNELPQTNETNRQAMNFRELDSEALAAALAQQEPEAVNRRFSLGQIRNIDAVRQLVPEINVDTINFQTDSAVIRPEEAEELSALGRTLRAMIEENPAEVFLIEGHTDATGAYSYNLALSDRRAESVALALTEYFDVPPENMVVQGYGESDLLIETSDSERANRRAAVRRITPLLQGS</sequence>
<keyword evidence="6" id="KW-1185">Reference proteome</keyword>
<dbReference type="Pfam" id="PF00691">
    <property type="entry name" value="OmpA"/>
    <property type="match status" value="1"/>
</dbReference>
<reference evidence="6" key="1">
    <citation type="journal article" date="2019" name="Int. J. Syst. Evol. Microbiol.">
        <title>The Global Catalogue of Microorganisms (GCM) 10K type strain sequencing project: providing services to taxonomists for standard genome sequencing and annotation.</title>
        <authorList>
            <consortium name="The Broad Institute Genomics Platform"/>
            <consortium name="The Broad Institute Genome Sequencing Center for Infectious Disease"/>
            <person name="Wu L."/>
            <person name="Ma J."/>
        </authorList>
    </citation>
    <scope>NUCLEOTIDE SEQUENCE [LARGE SCALE GENOMIC DNA]</scope>
    <source>
        <strain evidence="6">CCUG 62953</strain>
    </source>
</reference>
<accession>A0ABW3ZKM8</accession>
<feature type="compositionally biased region" description="Low complexity" evidence="2">
    <location>
        <begin position="146"/>
        <end position="219"/>
    </location>
</feature>
<evidence type="ECO:0000259" key="4">
    <source>
        <dbReference type="PROSITE" id="PS51123"/>
    </source>
</evidence>
<dbReference type="Gene3D" id="3.30.1330.60">
    <property type="entry name" value="OmpA-like domain"/>
    <property type="match status" value="1"/>
</dbReference>
<organism evidence="5 6">
    <name type="scientific">Litorisediminicola beolgyonensis</name>
    <dbReference type="NCBI Taxonomy" id="1173614"/>
    <lineage>
        <taxon>Bacteria</taxon>
        <taxon>Pseudomonadati</taxon>
        <taxon>Pseudomonadota</taxon>
        <taxon>Alphaproteobacteria</taxon>
        <taxon>Rhodobacterales</taxon>
        <taxon>Paracoccaceae</taxon>
        <taxon>Litorisediminicola</taxon>
    </lineage>
</organism>
<feature type="compositionally biased region" description="Low complexity" evidence="2">
    <location>
        <begin position="297"/>
        <end position="307"/>
    </location>
</feature>
<gene>
    <name evidence="5" type="ORF">ACFQ4E_13700</name>
</gene>
<feature type="compositionally biased region" description="Basic and acidic residues" evidence="2">
    <location>
        <begin position="370"/>
        <end position="399"/>
    </location>
</feature>
<dbReference type="InterPro" id="IPR036737">
    <property type="entry name" value="OmpA-like_sf"/>
</dbReference>
<feature type="region of interest" description="Disordered" evidence="2">
    <location>
        <begin position="127"/>
        <end position="408"/>
    </location>
</feature>
<protein>
    <submittedName>
        <fullName evidence="5">OmpA family protein</fullName>
    </submittedName>
</protein>
<evidence type="ECO:0000256" key="3">
    <source>
        <dbReference type="SAM" id="SignalP"/>
    </source>
</evidence>
<dbReference type="EMBL" id="JBHTMU010000025">
    <property type="protein sequence ID" value="MFD1343478.1"/>
    <property type="molecule type" value="Genomic_DNA"/>
</dbReference>
<evidence type="ECO:0000256" key="2">
    <source>
        <dbReference type="SAM" id="MobiDB-lite"/>
    </source>
</evidence>
<dbReference type="InterPro" id="IPR006665">
    <property type="entry name" value="OmpA-like"/>
</dbReference>
<dbReference type="Proteomes" id="UP001597135">
    <property type="component" value="Unassembled WGS sequence"/>
</dbReference>
<name>A0ABW3ZKM8_9RHOB</name>
<dbReference type="PANTHER" id="PTHR30329">
    <property type="entry name" value="STATOR ELEMENT OF FLAGELLAR MOTOR COMPLEX"/>
    <property type="match status" value="1"/>
</dbReference>
<dbReference type="PROSITE" id="PS51123">
    <property type="entry name" value="OMPA_2"/>
    <property type="match status" value="1"/>
</dbReference>
<comment type="caution">
    <text evidence="5">The sequence shown here is derived from an EMBL/GenBank/DDBJ whole genome shotgun (WGS) entry which is preliminary data.</text>
</comment>
<proteinExistence type="predicted"/>
<dbReference type="CDD" id="cd07185">
    <property type="entry name" value="OmpA_C-like"/>
    <property type="match status" value="1"/>
</dbReference>
<feature type="chain" id="PRO_5045615332" evidence="3">
    <location>
        <begin position="27"/>
        <end position="706"/>
    </location>
</feature>
<feature type="compositionally biased region" description="Acidic residues" evidence="2">
    <location>
        <begin position="132"/>
        <end position="144"/>
    </location>
</feature>
<dbReference type="PANTHER" id="PTHR30329:SF21">
    <property type="entry name" value="LIPOPROTEIN YIAD-RELATED"/>
    <property type="match status" value="1"/>
</dbReference>
<dbReference type="RefSeq" id="WP_386804475.1">
    <property type="nucleotide sequence ID" value="NZ_JBHTMU010000025.1"/>
</dbReference>
<keyword evidence="3" id="KW-0732">Signal</keyword>
<dbReference type="SUPFAM" id="SSF103088">
    <property type="entry name" value="OmpA-like"/>
    <property type="match status" value="1"/>
</dbReference>
<feature type="signal peptide" evidence="3">
    <location>
        <begin position="1"/>
        <end position="26"/>
    </location>
</feature>
<dbReference type="InterPro" id="IPR050330">
    <property type="entry name" value="Bact_OuterMem_StrucFunc"/>
</dbReference>
<evidence type="ECO:0000313" key="5">
    <source>
        <dbReference type="EMBL" id="MFD1343478.1"/>
    </source>
</evidence>
<feature type="compositionally biased region" description="Low complexity" evidence="2">
    <location>
        <begin position="257"/>
        <end position="290"/>
    </location>
</feature>
<feature type="domain" description="OmpA-like" evidence="4">
    <location>
        <begin position="582"/>
        <end position="706"/>
    </location>
</feature>
<keyword evidence="1" id="KW-0472">Membrane</keyword>
<evidence type="ECO:0000256" key="1">
    <source>
        <dbReference type="PROSITE-ProRule" id="PRU00473"/>
    </source>
</evidence>